<feature type="signal peptide" evidence="2">
    <location>
        <begin position="1"/>
        <end position="22"/>
    </location>
</feature>
<feature type="chain" id="PRO_5032267805" evidence="2">
    <location>
        <begin position="23"/>
        <end position="98"/>
    </location>
</feature>
<accession>A0A812PT97</accession>
<comment type="caution">
    <text evidence="3">The sequence shown here is derived from an EMBL/GenBank/DDBJ whole genome shotgun (WGS) entry which is preliminary data.</text>
</comment>
<gene>
    <name evidence="3" type="ORF">SNAT2548_LOCUS19695</name>
</gene>
<dbReference type="EMBL" id="CAJNDS010002187">
    <property type="protein sequence ID" value="CAE7364115.1"/>
    <property type="molecule type" value="Genomic_DNA"/>
</dbReference>
<sequence length="98" mass="10754">MKRVGLLLALQFFLVQARKASSLPDEHEVTLTGVGDSSPSKPPATKHRPTALTQAEVKALLAKRQHEKREFVCFTGPGRACRLCRDMQDAIRAGISVL</sequence>
<evidence type="ECO:0000313" key="3">
    <source>
        <dbReference type="EMBL" id="CAE7364115.1"/>
    </source>
</evidence>
<evidence type="ECO:0000256" key="2">
    <source>
        <dbReference type="SAM" id="SignalP"/>
    </source>
</evidence>
<name>A0A812PT97_9DINO</name>
<dbReference type="Proteomes" id="UP000604046">
    <property type="component" value="Unassembled WGS sequence"/>
</dbReference>
<proteinExistence type="predicted"/>
<feature type="region of interest" description="Disordered" evidence="1">
    <location>
        <begin position="22"/>
        <end position="50"/>
    </location>
</feature>
<keyword evidence="2" id="KW-0732">Signal</keyword>
<reference evidence="3" key="1">
    <citation type="submission" date="2021-02" db="EMBL/GenBank/DDBJ databases">
        <authorList>
            <person name="Dougan E. K."/>
            <person name="Rhodes N."/>
            <person name="Thang M."/>
            <person name="Chan C."/>
        </authorList>
    </citation>
    <scope>NUCLEOTIDE SEQUENCE</scope>
</reference>
<evidence type="ECO:0000313" key="4">
    <source>
        <dbReference type="Proteomes" id="UP000604046"/>
    </source>
</evidence>
<keyword evidence="4" id="KW-1185">Reference proteome</keyword>
<organism evidence="3 4">
    <name type="scientific">Symbiodinium natans</name>
    <dbReference type="NCBI Taxonomy" id="878477"/>
    <lineage>
        <taxon>Eukaryota</taxon>
        <taxon>Sar</taxon>
        <taxon>Alveolata</taxon>
        <taxon>Dinophyceae</taxon>
        <taxon>Suessiales</taxon>
        <taxon>Symbiodiniaceae</taxon>
        <taxon>Symbiodinium</taxon>
    </lineage>
</organism>
<evidence type="ECO:0000256" key="1">
    <source>
        <dbReference type="SAM" id="MobiDB-lite"/>
    </source>
</evidence>
<protein>
    <submittedName>
        <fullName evidence="3">Uncharacterized protein</fullName>
    </submittedName>
</protein>
<dbReference type="AlphaFoldDB" id="A0A812PT97"/>
<dbReference type="OrthoDB" id="422568at2759"/>